<evidence type="ECO:0000313" key="3">
    <source>
        <dbReference type="Proteomes" id="UP000823674"/>
    </source>
</evidence>
<dbReference type="InterPro" id="IPR002156">
    <property type="entry name" value="RNaseH_domain"/>
</dbReference>
<accession>A0ABQ7MD73</accession>
<gene>
    <name evidence="2" type="primary">A05g502350.1_BraROA</name>
    <name evidence="2" type="ORF">IGI04_018526</name>
</gene>
<dbReference type="SUPFAM" id="SSF53098">
    <property type="entry name" value="Ribonuclease H-like"/>
    <property type="match status" value="1"/>
</dbReference>
<feature type="domain" description="RNase H type-1" evidence="1">
    <location>
        <begin position="42"/>
        <end position="162"/>
    </location>
</feature>
<dbReference type="Proteomes" id="UP000823674">
    <property type="component" value="Chromosome A05"/>
</dbReference>
<dbReference type="InterPro" id="IPR052929">
    <property type="entry name" value="RNase_H-like_EbsB-rel"/>
</dbReference>
<evidence type="ECO:0000259" key="1">
    <source>
        <dbReference type="Pfam" id="PF13456"/>
    </source>
</evidence>
<sequence>MKGSGYLMLQESTQLNQVSLPHSVVPSHNIPVANSFTWSSFSDAAWDSSTGNCGLGWQLRDATKTVAESSSSHRRFVPSALVAEALAVKAAMIAALSSHVSSLHVYSDSKALITLLKSQDDDVVLKGVLHDIRILALSFESILYCFIPRLANCDADSLAKSALFSLHSTVPATE</sequence>
<evidence type="ECO:0000313" key="2">
    <source>
        <dbReference type="EMBL" id="KAG5396712.1"/>
    </source>
</evidence>
<dbReference type="PANTHER" id="PTHR47074">
    <property type="entry name" value="BNAC02G40300D PROTEIN"/>
    <property type="match status" value="1"/>
</dbReference>
<protein>
    <recommendedName>
        <fullName evidence="1">RNase H type-1 domain-containing protein</fullName>
    </recommendedName>
</protein>
<dbReference type="InterPro" id="IPR036397">
    <property type="entry name" value="RNaseH_sf"/>
</dbReference>
<dbReference type="InterPro" id="IPR012337">
    <property type="entry name" value="RNaseH-like_sf"/>
</dbReference>
<organism evidence="2 3">
    <name type="scientific">Brassica rapa subsp. trilocularis</name>
    <dbReference type="NCBI Taxonomy" id="1813537"/>
    <lineage>
        <taxon>Eukaryota</taxon>
        <taxon>Viridiplantae</taxon>
        <taxon>Streptophyta</taxon>
        <taxon>Embryophyta</taxon>
        <taxon>Tracheophyta</taxon>
        <taxon>Spermatophyta</taxon>
        <taxon>Magnoliopsida</taxon>
        <taxon>eudicotyledons</taxon>
        <taxon>Gunneridae</taxon>
        <taxon>Pentapetalae</taxon>
        <taxon>rosids</taxon>
        <taxon>malvids</taxon>
        <taxon>Brassicales</taxon>
        <taxon>Brassicaceae</taxon>
        <taxon>Brassiceae</taxon>
        <taxon>Brassica</taxon>
    </lineage>
</organism>
<dbReference type="PANTHER" id="PTHR47074:SF49">
    <property type="entry name" value="POLYNUCLEOTIDYL TRANSFERASE, RIBONUCLEASE H-LIKE SUPERFAMILY PROTEIN"/>
    <property type="match status" value="1"/>
</dbReference>
<dbReference type="Pfam" id="PF13456">
    <property type="entry name" value="RVT_3"/>
    <property type="match status" value="1"/>
</dbReference>
<dbReference type="Gene3D" id="3.30.420.10">
    <property type="entry name" value="Ribonuclease H-like superfamily/Ribonuclease H"/>
    <property type="match status" value="1"/>
</dbReference>
<proteinExistence type="predicted"/>
<reference evidence="2 3" key="1">
    <citation type="submission" date="2021-03" db="EMBL/GenBank/DDBJ databases">
        <authorList>
            <person name="King G.J."/>
            <person name="Bancroft I."/>
            <person name="Baten A."/>
            <person name="Bloomfield J."/>
            <person name="Borpatragohain P."/>
            <person name="He Z."/>
            <person name="Irish N."/>
            <person name="Irwin J."/>
            <person name="Liu K."/>
            <person name="Mauleon R.P."/>
            <person name="Moore J."/>
            <person name="Morris R."/>
            <person name="Ostergaard L."/>
            <person name="Wang B."/>
            <person name="Wells R."/>
        </authorList>
    </citation>
    <scope>NUCLEOTIDE SEQUENCE [LARGE SCALE GENOMIC DNA]</scope>
    <source>
        <strain evidence="2">R-o-18</strain>
        <tissue evidence="2">Leaf</tissue>
    </source>
</reference>
<comment type="caution">
    <text evidence="2">The sequence shown here is derived from an EMBL/GenBank/DDBJ whole genome shotgun (WGS) entry which is preliminary data.</text>
</comment>
<dbReference type="EMBL" id="JADBGQ010000005">
    <property type="protein sequence ID" value="KAG5396712.1"/>
    <property type="molecule type" value="Genomic_DNA"/>
</dbReference>
<dbReference type="InterPro" id="IPR044730">
    <property type="entry name" value="RNase_H-like_dom_plant"/>
</dbReference>
<keyword evidence="3" id="KW-1185">Reference proteome</keyword>
<name>A0ABQ7MD73_BRACM</name>
<dbReference type="CDD" id="cd06222">
    <property type="entry name" value="RNase_H_like"/>
    <property type="match status" value="1"/>
</dbReference>